<dbReference type="OrthoDB" id="9800872at2"/>
<dbReference type="EMBL" id="CP147247">
    <property type="protein sequence ID" value="WYJ92084.1"/>
    <property type="molecule type" value="Genomic_DNA"/>
</dbReference>
<evidence type="ECO:0000259" key="1">
    <source>
        <dbReference type="PROSITE" id="PS50206"/>
    </source>
</evidence>
<dbReference type="InterPro" id="IPR001763">
    <property type="entry name" value="Rhodanese-like_dom"/>
</dbReference>
<dbReference type="RefSeq" id="WP_086349058.1">
    <property type="nucleotide sequence ID" value="NZ_CP147247.1"/>
</dbReference>
<dbReference type="CDD" id="cd00158">
    <property type="entry name" value="RHOD"/>
    <property type="match status" value="1"/>
</dbReference>
<reference evidence="2" key="1">
    <citation type="submission" date="2017-05" db="EMBL/GenBank/DDBJ databases">
        <title>The Genome Sequence of Enterococcus sp. 9E7_DIV0242.</title>
        <authorList>
            <consortium name="The Broad Institute Genomics Platform"/>
            <consortium name="The Broad Institute Genomic Center for Infectious Diseases"/>
            <person name="Earl A."/>
            <person name="Manson A."/>
            <person name="Schwartman J."/>
            <person name="Gilmore M."/>
            <person name="Abouelleil A."/>
            <person name="Cao P."/>
            <person name="Chapman S."/>
            <person name="Cusick C."/>
            <person name="Shea T."/>
            <person name="Young S."/>
            <person name="Neafsey D."/>
            <person name="Nusbaum C."/>
            <person name="Birren B."/>
        </authorList>
    </citation>
    <scope>NUCLEOTIDE SEQUENCE [LARGE SCALE GENOMIC DNA]</scope>
    <source>
        <strain evidence="2">9E7_DIV0242</strain>
    </source>
</reference>
<protein>
    <recommendedName>
        <fullName evidence="1">Rhodanese domain-containing protein</fullName>
    </recommendedName>
</protein>
<dbReference type="PANTHER" id="PTHR43031">
    <property type="entry name" value="FAD-DEPENDENT OXIDOREDUCTASE"/>
    <property type="match status" value="1"/>
</dbReference>
<dbReference type="AlphaFoldDB" id="A0A242K630"/>
<accession>A0A242K630</accession>
<dbReference type="InterPro" id="IPR050229">
    <property type="entry name" value="GlpE_sulfurtransferase"/>
</dbReference>
<dbReference type="SMART" id="SM00450">
    <property type="entry name" value="RHOD"/>
    <property type="match status" value="1"/>
</dbReference>
<evidence type="ECO:0000313" key="3">
    <source>
        <dbReference type="EMBL" id="WYJ92084.1"/>
    </source>
</evidence>
<keyword evidence="4" id="KW-1185">Reference proteome</keyword>
<dbReference type="EMBL" id="NGMM01000003">
    <property type="protein sequence ID" value="OTP15771.1"/>
    <property type="molecule type" value="Genomic_DNA"/>
</dbReference>
<name>A0A242K630_9ENTE</name>
<sequence>MYQTMMVPEFEQLVKNEKVNILDVREVDEFQSGHIEGAINLPLSGFPEAAEALDQTKAYHVICHSGSRSQMACDYLGSNGFDTTNIMGGMSTWRGAIV</sequence>
<reference evidence="3" key="2">
    <citation type="submission" date="2017-05" db="EMBL/GenBank/DDBJ databases">
        <authorList>
            <consortium name="The Broad Institute Genomics Platform"/>
            <consortium name="The Broad Institute Genomic Center for Infectious Diseases"/>
            <person name="Earl A."/>
            <person name="Manson A."/>
            <person name="Schwartman J."/>
            <person name="Gilmore M."/>
            <person name="Abouelleil A."/>
            <person name="Cao P."/>
            <person name="Chapman S."/>
            <person name="Cusick C."/>
            <person name="Shea T."/>
            <person name="Young S."/>
            <person name="Neafsey D."/>
            <person name="Nusbaum C."/>
            <person name="Birren B."/>
        </authorList>
    </citation>
    <scope>NUCLEOTIDE SEQUENCE</scope>
    <source>
        <strain evidence="3">9E7_DIV0242</strain>
    </source>
</reference>
<dbReference type="Gene3D" id="3.40.250.10">
    <property type="entry name" value="Rhodanese-like domain"/>
    <property type="match status" value="1"/>
</dbReference>
<feature type="domain" description="Rhodanese" evidence="1">
    <location>
        <begin position="15"/>
        <end position="98"/>
    </location>
</feature>
<dbReference type="Pfam" id="PF00581">
    <property type="entry name" value="Rhodanese"/>
    <property type="match status" value="1"/>
</dbReference>
<evidence type="ECO:0000313" key="4">
    <source>
        <dbReference type="Proteomes" id="UP000195141"/>
    </source>
</evidence>
<organism evidence="2">
    <name type="scientific">Candidatus Enterococcus clewellii</name>
    <dbReference type="NCBI Taxonomy" id="1834193"/>
    <lineage>
        <taxon>Bacteria</taxon>
        <taxon>Bacillati</taxon>
        <taxon>Bacillota</taxon>
        <taxon>Bacilli</taxon>
        <taxon>Lactobacillales</taxon>
        <taxon>Enterococcaceae</taxon>
        <taxon>Enterococcus</taxon>
    </lineage>
</organism>
<reference evidence="3" key="3">
    <citation type="submission" date="2024-03" db="EMBL/GenBank/DDBJ databases">
        <title>The Genome Sequence of Enterococcus sp. DIV0242b.</title>
        <authorList>
            <consortium name="The Broad Institute Genomics Platform"/>
            <consortium name="The Broad Institute Microbial Omics Core"/>
            <consortium name="The Broad Institute Genomic Center for Infectious Diseases"/>
            <person name="Earl A."/>
            <person name="Manson A."/>
            <person name="Gilmore M."/>
            <person name="Schwartman J."/>
            <person name="Shea T."/>
            <person name="Abouelleil A."/>
            <person name="Cao P."/>
            <person name="Chapman S."/>
            <person name="Cusick C."/>
            <person name="Young S."/>
            <person name="Neafsey D."/>
            <person name="Nusbaum C."/>
            <person name="Birren B."/>
        </authorList>
    </citation>
    <scope>NUCLEOTIDE SEQUENCE</scope>
    <source>
        <strain evidence="3">9E7_DIV0242</strain>
    </source>
</reference>
<dbReference type="PANTHER" id="PTHR43031:SF17">
    <property type="entry name" value="SULFURTRANSFERASE YTWF-RELATED"/>
    <property type="match status" value="1"/>
</dbReference>
<dbReference type="PROSITE" id="PS50206">
    <property type="entry name" value="RHODANESE_3"/>
    <property type="match status" value="1"/>
</dbReference>
<evidence type="ECO:0000313" key="2">
    <source>
        <dbReference type="EMBL" id="OTP15771.1"/>
    </source>
</evidence>
<dbReference type="SUPFAM" id="SSF52821">
    <property type="entry name" value="Rhodanese/Cell cycle control phosphatase"/>
    <property type="match status" value="1"/>
</dbReference>
<proteinExistence type="predicted"/>
<gene>
    <name evidence="2" type="ORF">A5888_001985</name>
    <name evidence="3" type="ORF">A5888_003857</name>
</gene>
<dbReference type="Proteomes" id="UP000195141">
    <property type="component" value="Chromosome"/>
</dbReference>
<dbReference type="InterPro" id="IPR036873">
    <property type="entry name" value="Rhodanese-like_dom_sf"/>
</dbReference>